<evidence type="ECO:0000256" key="2">
    <source>
        <dbReference type="SAM" id="Phobius"/>
    </source>
</evidence>
<dbReference type="PANTHER" id="PTHR23320">
    <property type="entry name" value="MEMBRANE-SPANNING 4-DOMAINS SUBFAMILY A MS4A -RELATED"/>
    <property type="match status" value="1"/>
</dbReference>
<keyword evidence="2" id="KW-1133">Transmembrane helix</keyword>
<feature type="compositionally biased region" description="Basic and acidic residues" evidence="1">
    <location>
        <begin position="685"/>
        <end position="700"/>
    </location>
</feature>
<feature type="transmembrane region" description="Helical" evidence="2">
    <location>
        <begin position="906"/>
        <end position="931"/>
    </location>
</feature>
<dbReference type="InterPro" id="IPR030417">
    <property type="entry name" value="MS4A"/>
</dbReference>
<feature type="region of interest" description="Disordered" evidence="1">
    <location>
        <begin position="367"/>
        <end position="387"/>
    </location>
</feature>
<evidence type="ECO:0000256" key="1">
    <source>
        <dbReference type="SAM" id="MobiDB-lite"/>
    </source>
</evidence>
<name>A0A4U1EMH0_MONMO</name>
<gene>
    <name evidence="3" type="ORF">EI555_006154</name>
</gene>
<feature type="transmembrane region" description="Helical" evidence="2">
    <location>
        <begin position="838"/>
        <end position="858"/>
    </location>
</feature>
<feature type="region of interest" description="Disordered" evidence="1">
    <location>
        <begin position="678"/>
        <end position="754"/>
    </location>
</feature>
<proteinExistence type="predicted"/>
<accession>A0A4U1EMH0</accession>
<feature type="compositionally biased region" description="Polar residues" evidence="1">
    <location>
        <begin position="375"/>
        <end position="387"/>
    </location>
</feature>
<dbReference type="Proteomes" id="UP000308365">
    <property type="component" value="Unassembled WGS sequence"/>
</dbReference>
<feature type="compositionally biased region" description="Basic and acidic residues" evidence="1">
    <location>
        <begin position="740"/>
        <end position="750"/>
    </location>
</feature>
<sequence length="1221" mass="135579">QMLPTNTYARMAKGYRKMVIKSILIRSSGFLLIINQSFQLQLHDAKSDSAYEDNNLELKAQTYHPNYDDNERIHHNTLFLPEQTPELKHPQVSYPKKSKWQLQERYDTGDFSCQRWRSPEVRYAPPGQGAVDIIPDGTMRQENMGKGPRALQTETPELKVTVKATWEVPEDGKEKSLFNTIVIPKTQLKETQWHLAEHNGNAKRVQMRVGGGGDGYKQHTQGRLKRKGTIHLAPYVNGTPAQHNLTGIHRERDLITRSITLHRTLEMHQLLKKLENGDGDDDNDDDGGSQMKQGQKDKSTLMTYGAKATYSAKGQGKTDSEATSSSCFTNFKYPESTTEQQLTIPVMGTEKRRLIAILRASVRRLREPSLRGSPSPESRTYPYRNSPTETTELKRGLFSGCNGLNASESEFITPCCSHLRIIVTPGKAHFSLFLNNREELITSSFHQAILDVPVKIGLLLPPHSRYTWLGRLLSIFFALHNSDRSLEEWITGLTVNKELARRAYERAVKSGQVNPTHKGNRLVDDDELLALNTGLELAVLDCEVDNGRDIRPSVFTFLYPGIAGRHFVVHLLSLKVELPRVQIFYQITHVSSKLLQCRGAIKKQGKAYLSSGSMIQETDNSLKPKEPNEPINYQICGFCTNPSHNNTLPTFMLFLLGIPNAALRATQPPAPARVSAEVVSVDSAGTRDEGVHRRTPEAAREAAPARPHEAGARRRRHCQGSVQVGRGAASCPRLAGGGTESERSGNRLPRELCAPQPRRGSYLWGEGGRPREPARWRRILGARAQLAPLEAGEEGRKEGLSEDRAVSRNSAPGFALARQGGWVGPKSQKKMQGLYKTAGWILITLGALSVFSGVIAFFPVFSYKLWFTGWSVWIACPIWNGALAIMTGILLLLAHKEWTERHLWEASFTFVILSILGCPLHFTVALASALLGPYCFYSFWGIAGTNYLGYAVAFPFPYAKFPSVCVDPPHYEEYHLTLQALDLCLSFAMLCVSLTAFITLSARLIRNGHINVSFQKGGASSCSILNAKMESLGIEGKLERTSSKVNKTELWKGGKTPEKKWCHDSFLLVDTTSSSHLSCVTALRPGPNHATTAIATLASEEGSPTSGLWLKGLQVPALRRLLPSQSPTSPKQGLAQSAGLNPKSERHKTDNAVKTSQGNPVYKIMMSTSPNAPCLNPFTPRAQEKNDDIKKDFRLICEALLQCIRVINFQTVSIAESKEHL</sequence>
<feature type="compositionally biased region" description="Polar residues" evidence="1">
    <location>
        <begin position="1123"/>
        <end position="1139"/>
    </location>
</feature>
<feature type="transmembrane region" description="Helical" evidence="2">
    <location>
        <begin position="937"/>
        <end position="959"/>
    </location>
</feature>
<organism evidence="3 4">
    <name type="scientific">Monodon monoceros</name>
    <name type="common">Narwhal</name>
    <name type="synonym">Ceratodon monodon</name>
    <dbReference type="NCBI Taxonomy" id="40151"/>
    <lineage>
        <taxon>Eukaryota</taxon>
        <taxon>Metazoa</taxon>
        <taxon>Chordata</taxon>
        <taxon>Craniata</taxon>
        <taxon>Vertebrata</taxon>
        <taxon>Euteleostomi</taxon>
        <taxon>Mammalia</taxon>
        <taxon>Eutheria</taxon>
        <taxon>Laurasiatheria</taxon>
        <taxon>Artiodactyla</taxon>
        <taxon>Whippomorpha</taxon>
        <taxon>Cetacea</taxon>
        <taxon>Odontoceti</taxon>
        <taxon>Monodontidae</taxon>
        <taxon>Monodon</taxon>
    </lineage>
</organism>
<feature type="compositionally biased region" description="Acidic residues" evidence="1">
    <location>
        <begin position="277"/>
        <end position="287"/>
    </location>
</feature>
<dbReference type="AlphaFoldDB" id="A0A4U1EMH0"/>
<evidence type="ECO:0000313" key="3">
    <source>
        <dbReference type="EMBL" id="TKC37512.1"/>
    </source>
</evidence>
<keyword evidence="2" id="KW-0812">Transmembrane</keyword>
<feature type="transmembrane region" description="Helical" evidence="2">
    <location>
        <begin position="870"/>
        <end position="894"/>
    </location>
</feature>
<feature type="transmembrane region" description="Helical" evidence="2">
    <location>
        <begin position="980"/>
        <end position="1005"/>
    </location>
</feature>
<evidence type="ECO:0008006" key="5">
    <source>
        <dbReference type="Google" id="ProtNLM"/>
    </source>
</evidence>
<feature type="region of interest" description="Disordered" evidence="1">
    <location>
        <begin position="1123"/>
        <end position="1160"/>
    </location>
</feature>
<feature type="non-terminal residue" evidence="3">
    <location>
        <position position="1221"/>
    </location>
</feature>
<dbReference type="PANTHER" id="PTHR23320:SF130">
    <property type="entry name" value="TRANSMEMBRANE PROTEIN 212"/>
    <property type="match status" value="1"/>
</dbReference>
<evidence type="ECO:0000313" key="4">
    <source>
        <dbReference type="Proteomes" id="UP000308365"/>
    </source>
</evidence>
<feature type="region of interest" description="Disordered" evidence="1">
    <location>
        <begin position="274"/>
        <end position="300"/>
    </location>
</feature>
<dbReference type="EMBL" id="RWIC01001128">
    <property type="protein sequence ID" value="TKC37512.1"/>
    <property type="molecule type" value="Genomic_DNA"/>
</dbReference>
<reference evidence="4" key="1">
    <citation type="journal article" date="2019" name="IScience">
        <title>Narwhal Genome Reveals Long-Term Low Genetic Diversity despite Current Large Abundance Size.</title>
        <authorList>
            <person name="Westbury M.V."/>
            <person name="Petersen B."/>
            <person name="Garde E."/>
            <person name="Heide-Jorgensen M.P."/>
            <person name="Lorenzen E.D."/>
        </authorList>
    </citation>
    <scope>NUCLEOTIDE SEQUENCE [LARGE SCALE GENOMIC DNA]</scope>
</reference>
<feature type="non-terminal residue" evidence="3">
    <location>
        <position position="1"/>
    </location>
</feature>
<keyword evidence="2" id="KW-0472">Membrane</keyword>
<comment type="caution">
    <text evidence="3">The sequence shown here is derived from an EMBL/GenBank/DDBJ whole genome shotgun (WGS) entry which is preliminary data.</text>
</comment>
<protein>
    <recommendedName>
        <fullName evidence="5">Transmembrane protein 212</fullName>
    </recommendedName>
</protein>